<dbReference type="EC" id="2.7.13.3" evidence="2"/>
<keyword evidence="8" id="KW-1185">Reference proteome</keyword>
<reference evidence="8" key="1">
    <citation type="submission" date="2016-11" db="EMBL/GenBank/DDBJ databases">
        <authorList>
            <person name="Varghese N."/>
            <person name="Submissions S."/>
        </authorList>
    </citation>
    <scope>NUCLEOTIDE SEQUENCE [LARGE SCALE GENOMIC DNA]</scope>
    <source>
        <strain evidence="8">DSM 11792</strain>
    </source>
</reference>
<name>A0A1M4TJ83_9FIRM</name>
<evidence type="ECO:0000313" key="8">
    <source>
        <dbReference type="Proteomes" id="UP000184196"/>
    </source>
</evidence>
<dbReference type="SUPFAM" id="SSF55781">
    <property type="entry name" value="GAF domain-like"/>
    <property type="match status" value="1"/>
</dbReference>
<dbReference type="InterPro" id="IPR004358">
    <property type="entry name" value="Sig_transdc_His_kin-like_C"/>
</dbReference>
<evidence type="ECO:0000256" key="2">
    <source>
        <dbReference type="ARBA" id="ARBA00012438"/>
    </source>
</evidence>
<keyword evidence="5" id="KW-1133">Transmembrane helix</keyword>
<evidence type="ECO:0000256" key="5">
    <source>
        <dbReference type="SAM" id="Phobius"/>
    </source>
</evidence>
<dbReference type="PROSITE" id="PS50109">
    <property type="entry name" value="HIS_KIN"/>
    <property type="match status" value="1"/>
</dbReference>
<dbReference type="InterPro" id="IPR010559">
    <property type="entry name" value="Sig_transdc_His_kin_internal"/>
</dbReference>
<dbReference type="OrthoDB" id="9809348at2"/>
<dbReference type="Proteomes" id="UP000184196">
    <property type="component" value="Unassembled WGS sequence"/>
</dbReference>
<evidence type="ECO:0000259" key="6">
    <source>
        <dbReference type="PROSITE" id="PS50109"/>
    </source>
</evidence>
<evidence type="ECO:0000256" key="4">
    <source>
        <dbReference type="ARBA" id="ARBA00023012"/>
    </source>
</evidence>
<dbReference type="InterPro" id="IPR005467">
    <property type="entry name" value="His_kinase_dom"/>
</dbReference>
<comment type="catalytic activity">
    <reaction evidence="1">
        <text>ATP + protein L-histidine = ADP + protein N-phospho-L-histidine.</text>
        <dbReference type="EC" id="2.7.13.3"/>
    </reaction>
</comment>
<dbReference type="GO" id="GO:0000155">
    <property type="term" value="F:phosphorelay sensor kinase activity"/>
    <property type="evidence" value="ECO:0007669"/>
    <property type="project" value="InterPro"/>
</dbReference>
<proteinExistence type="predicted"/>
<protein>
    <recommendedName>
        <fullName evidence="2">histidine kinase</fullName>
        <ecNumber evidence="2">2.7.13.3</ecNumber>
    </recommendedName>
</protein>
<keyword evidence="4" id="KW-0902">Two-component regulatory system</keyword>
<dbReference type="SMART" id="SM00387">
    <property type="entry name" value="HATPase_c"/>
    <property type="match status" value="1"/>
</dbReference>
<keyword evidence="3 7" id="KW-0418">Kinase</keyword>
<dbReference type="PANTHER" id="PTHR34220">
    <property type="entry name" value="SENSOR HISTIDINE KINASE YPDA"/>
    <property type="match status" value="1"/>
</dbReference>
<feature type="domain" description="Histidine kinase" evidence="6">
    <location>
        <begin position="324"/>
        <end position="425"/>
    </location>
</feature>
<dbReference type="GO" id="GO:0016020">
    <property type="term" value="C:membrane"/>
    <property type="evidence" value="ECO:0007669"/>
    <property type="project" value="InterPro"/>
</dbReference>
<dbReference type="RefSeq" id="WP_073162650.1">
    <property type="nucleotide sequence ID" value="NZ_FQUW01000005.1"/>
</dbReference>
<organism evidence="7 8">
    <name type="scientific">Desulfofundulus australicus DSM 11792</name>
    <dbReference type="NCBI Taxonomy" id="1121425"/>
    <lineage>
        <taxon>Bacteria</taxon>
        <taxon>Bacillati</taxon>
        <taxon>Bacillota</taxon>
        <taxon>Clostridia</taxon>
        <taxon>Eubacteriales</taxon>
        <taxon>Peptococcaceae</taxon>
        <taxon>Desulfofundulus</taxon>
    </lineage>
</organism>
<dbReference type="SMART" id="SM00065">
    <property type="entry name" value="GAF"/>
    <property type="match status" value="1"/>
</dbReference>
<dbReference type="SUPFAM" id="SSF55874">
    <property type="entry name" value="ATPase domain of HSP90 chaperone/DNA topoisomerase II/histidine kinase"/>
    <property type="match status" value="1"/>
</dbReference>
<dbReference type="InterPro" id="IPR003594">
    <property type="entry name" value="HATPase_dom"/>
</dbReference>
<dbReference type="Pfam" id="PF06580">
    <property type="entry name" value="His_kinase"/>
    <property type="match status" value="1"/>
</dbReference>
<evidence type="ECO:0000313" key="7">
    <source>
        <dbReference type="EMBL" id="SHE44347.1"/>
    </source>
</evidence>
<evidence type="ECO:0000256" key="1">
    <source>
        <dbReference type="ARBA" id="ARBA00000085"/>
    </source>
</evidence>
<accession>A0A1M4TJ83</accession>
<feature type="transmembrane region" description="Helical" evidence="5">
    <location>
        <begin position="32"/>
        <end position="53"/>
    </location>
</feature>
<dbReference type="InterPro" id="IPR029016">
    <property type="entry name" value="GAF-like_dom_sf"/>
</dbReference>
<evidence type="ECO:0000256" key="3">
    <source>
        <dbReference type="ARBA" id="ARBA00022777"/>
    </source>
</evidence>
<dbReference type="InterPro" id="IPR003018">
    <property type="entry name" value="GAF"/>
</dbReference>
<dbReference type="AlphaFoldDB" id="A0A1M4TJ83"/>
<keyword evidence="5" id="KW-0812">Transmembrane</keyword>
<dbReference type="Pfam" id="PF02518">
    <property type="entry name" value="HATPase_c"/>
    <property type="match status" value="1"/>
</dbReference>
<feature type="transmembrane region" description="Helical" evidence="5">
    <location>
        <begin position="5"/>
        <end position="26"/>
    </location>
</feature>
<dbReference type="Gene3D" id="3.30.450.40">
    <property type="match status" value="1"/>
</dbReference>
<gene>
    <name evidence="7" type="ORF">SAMN02745218_00316</name>
</gene>
<dbReference type="InterPro" id="IPR050640">
    <property type="entry name" value="Bact_2-comp_sensor_kinase"/>
</dbReference>
<dbReference type="PRINTS" id="PR00344">
    <property type="entry name" value="BCTRLSENSOR"/>
</dbReference>
<keyword evidence="5" id="KW-0472">Membrane</keyword>
<dbReference type="PANTHER" id="PTHR34220:SF7">
    <property type="entry name" value="SENSOR HISTIDINE KINASE YPDA"/>
    <property type="match status" value="1"/>
</dbReference>
<dbReference type="Pfam" id="PF13492">
    <property type="entry name" value="GAF_3"/>
    <property type="match status" value="1"/>
</dbReference>
<dbReference type="InterPro" id="IPR036890">
    <property type="entry name" value="HATPase_C_sf"/>
</dbReference>
<dbReference type="EMBL" id="FQUW01000005">
    <property type="protein sequence ID" value="SHE44347.1"/>
    <property type="molecule type" value="Genomic_DNA"/>
</dbReference>
<sequence>MQRKLALGVIARWLPINFLATGFVLLWDPLAWKLVLAMVCVNAVAAFVVSDYIQKQKIINLKSEQHPLDFTLQIASETLPYLRRGLNEETAAKTVEIIQKISDVAAVAITDREKVLAYIGAGADHHKPGGSIMTDATREVLVTGELKVVRSGRDLQCPVPGCPLESAVISPLKCRDEIVGTIKLYRTQPGEIPQNLVKLAEGLAQLLGMQMELAELDRQAQLVTKAELDALQAQINPHFLFNTLNTIIMFSRTNPETARRLLIRLASFFRHALKRHGHFNTLREEIEYLNTYLILEKARFREKLRVVRNIDRELLDYQVPVLTIQPLVENAIKHGILPKPGQGTVQITAQRLDEDMLIVIKDDGVGIPPERLSEVLQPGVGSGNGVGLSNVHERLKSLFGKDYGLHIISAPNAGTSVYVRVPLLCKLGHGEGNSVEAKSINSR</sequence>
<keyword evidence="3 7" id="KW-0808">Transferase</keyword>
<dbReference type="Gene3D" id="3.30.565.10">
    <property type="entry name" value="Histidine kinase-like ATPase, C-terminal domain"/>
    <property type="match status" value="1"/>
</dbReference>